<evidence type="ECO:0000256" key="1">
    <source>
        <dbReference type="ARBA" id="ARBA00022574"/>
    </source>
</evidence>
<keyword evidence="1 3" id="KW-0853">WD repeat</keyword>
<reference evidence="5" key="1">
    <citation type="journal article" date="2015" name="Genome Announc.">
        <title>Draft whole-genome sequence of the biocontrol agent Trichoderma harzianum T6776.</title>
        <authorList>
            <person name="Baroncelli R."/>
            <person name="Piaggeschi G."/>
            <person name="Fiorini L."/>
            <person name="Bertolini E."/>
            <person name="Zapparata A."/>
            <person name="Pe M.E."/>
            <person name="Sarrocco S."/>
            <person name="Vannacci G."/>
        </authorList>
    </citation>
    <scope>NUCLEOTIDE SEQUENCE [LARGE SCALE GENOMIC DNA]</scope>
    <source>
        <strain evidence="5">T6776</strain>
    </source>
</reference>
<dbReference type="PANTHER" id="PTHR19879:SF9">
    <property type="entry name" value="TRANSCRIPTION INITIATION FACTOR TFIID SUBUNIT 5"/>
    <property type="match status" value="1"/>
</dbReference>
<gene>
    <name evidence="4" type="ORF">THAR02_04135</name>
</gene>
<dbReference type="InterPro" id="IPR036322">
    <property type="entry name" value="WD40_repeat_dom_sf"/>
</dbReference>
<dbReference type="PRINTS" id="PR00320">
    <property type="entry name" value="GPROTEINBRPT"/>
</dbReference>
<evidence type="ECO:0000313" key="4">
    <source>
        <dbReference type="EMBL" id="KKP03747.1"/>
    </source>
</evidence>
<dbReference type="PROSITE" id="PS00678">
    <property type="entry name" value="WD_REPEATS_1"/>
    <property type="match status" value="1"/>
</dbReference>
<sequence length="334" mass="36250">MAFSSDGSIFASASRENIITLLDTVTTGRVQTLVGHEGKIICLAISSDGSLLASGSLDNNVKIWKIAKNVCIQTLEGHTGGIISVKFSPDCQRLASASTDLTIRIWDLATTSSLVLKHPSYKPPTSIDFSGNGEILVSSSSYGTIKMWNTISGDCMQTWQHPKDNGDMFKSLTTTISPDGKTIASSSASCLKMWSDIDGKYECVQTLTHYHEYATKVVFSPDGRQLVSSSSAADTTDVWSFEDPPGSAAICRTFKSDKSSFLTSAFSEIGSPVASELCLYGLDTTERWVTRNGHKILRLPDDIRPKITHGFAFMVHGRIVAILSASRRLIILTF</sequence>
<dbReference type="PANTHER" id="PTHR19879">
    <property type="entry name" value="TRANSCRIPTION INITIATION FACTOR TFIID"/>
    <property type="match status" value="1"/>
</dbReference>
<keyword evidence="2" id="KW-0677">Repeat</keyword>
<dbReference type="Gene3D" id="2.130.10.10">
    <property type="entry name" value="YVTN repeat-like/Quinoprotein amine dehydrogenase"/>
    <property type="match status" value="3"/>
</dbReference>
<dbReference type="CDD" id="cd00200">
    <property type="entry name" value="WD40"/>
    <property type="match status" value="1"/>
</dbReference>
<dbReference type="EMBL" id="JOKZ01000099">
    <property type="protein sequence ID" value="KKP03747.1"/>
    <property type="molecule type" value="Genomic_DNA"/>
</dbReference>
<dbReference type="Proteomes" id="UP000034112">
    <property type="component" value="Unassembled WGS sequence"/>
</dbReference>
<dbReference type="OMA" id="THYHEYA"/>
<accession>A0A0F9ZU64</accession>
<dbReference type="SMART" id="SM00320">
    <property type="entry name" value="WD40"/>
    <property type="match status" value="5"/>
</dbReference>
<dbReference type="AlphaFoldDB" id="A0A0F9ZU64"/>
<evidence type="ECO:0000313" key="5">
    <source>
        <dbReference type="Proteomes" id="UP000034112"/>
    </source>
</evidence>
<feature type="repeat" description="WD" evidence="3">
    <location>
        <begin position="125"/>
        <end position="158"/>
    </location>
</feature>
<proteinExistence type="predicted"/>
<dbReference type="InterPro" id="IPR015943">
    <property type="entry name" value="WD40/YVTN_repeat-like_dom_sf"/>
</dbReference>
<protein>
    <submittedName>
        <fullName evidence="4">Uncharacterized protein</fullName>
    </submittedName>
</protein>
<evidence type="ECO:0000256" key="2">
    <source>
        <dbReference type="ARBA" id="ARBA00022737"/>
    </source>
</evidence>
<dbReference type="InterPro" id="IPR020472">
    <property type="entry name" value="WD40_PAC1"/>
</dbReference>
<dbReference type="SUPFAM" id="SSF50978">
    <property type="entry name" value="WD40 repeat-like"/>
    <property type="match status" value="1"/>
</dbReference>
<organism evidence="4 5">
    <name type="scientific">Trichoderma harzianum</name>
    <name type="common">Hypocrea lixii</name>
    <dbReference type="NCBI Taxonomy" id="5544"/>
    <lineage>
        <taxon>Eukaryota</taxon>
        <taxon>Fungi</taxon>
        <taxon>Dikarya</taxon>
        <taxon>Ascomycota</taxon>
        <taxon>Pezizomycotina</taxon>
        <taxon>Sordariomycetes</taxon>
        <taxon>Hypocreomycetidae</taxon>
        <taxon>Hypocreales</taxon>
        <taxon>Hypocreaceae</taxon>
        <taxon>Trichoderma</taxon>
    </lineage>
</organism>
<dbReference type="Pfam" id="PF00400">
    <property type="entry name" value="WD40"/>
    <property type="match status" value="4"/>
</dbReference>
<dbReference type="InterPro" id="IPR019775">
    <property type="entry name" value="WD40_repeat_CS"/>
</dbReference>
<dbReference type="OrthoDB" id="4768852at2759"/>
<evidence type="ECO:0000256" key="3">
    <source>
        <dbReference type="PROSITE-ProRule" id="PRU00221"/>
    </source>
</evidence>
<dbReference type="InterPro" id="IPR001680">
    <property type="entry name" value="WD40_rpt"/>
</dbReference>
<dbReference type="PROSITE" id="PS50082">
    <property type="entry name" value="WD_REPEATS_2"/>
    <property type="match status" value="3"/>
</dbReference>
<comment type="caution">
    <text evidence="4">The sequence shown here is derived from an EMBL/GenBank/DDBJ whole genome shotgun (WGS) entry which is preliminary data.</text>
</comment>
<dbReference type="PROSITE" id="PS50294">
    <property type="entry name" value="WD_REPEATS_REGION"/>
    <property type="match status" value="2"/>
</dbReference>
<feature type="repeat" description="WD" evidence="3">
    <location>
        <begin position="75"/>
        <end position="116"/>
    </location>
</feature>
<name>A0A0F9ZU64_TRIHA</name>
<feature type="repeat" description="WD" evidence="3">
    <location>
        <begin position="33"/>
        <end position="74"/>
    </location>
</feature>